<dbReference type="SUPFAM" id="SSF55174">
    <property type="entry name" value="Alpha-L RNA-binding motif"/>
    <property type="match status" value="1"/>
</dbReference>
<proteinExistence type="inferred from homology"/>
<dbReference type="EMBL" id="CP006682">
    <property type="protein sequence ID" value="AHB36575.1"/>
    <property type="molecule type" value="Genomic_DNA"/>
</dbReference>
<dbReference type="PANTHER" id="PTHR21600:SF44">
    <property type="entry name" value="RIBOSOMAL LARGE SUBUNIT PSEUDOURIDINE SYNTHASE D"/>
    <property type="match status" value="1"/>
</dbReference>
<dbReference type="InterPro" id="IPR006145">
    <property type="entry name" value="PsdUridine_synth_RsuA/RluA"/>
</dbReference>
<evidence type="ECO:0000256" key="4">
    <source>
        <dbReference type="PIRSR" id="PIRSR606225-1"/>
    </source>
</evidence>
<dbReference type="eggNOG" id="COG0564">
    <property type="taxonomic scope" value="Bacteria"/>
</dbReference>
<feature type="domain" description="RNA-binding S4" evidence="7">
    <location>
        <begin position="13"/>
        <end position="80"/>
    </location>
</feature>
<evidence type="ECO:0000256" key="1">
    <source>
        <dbReference type="ARBA" id="ARBA00000073"/>
    </source>
</evidence>
<name>V5RL90_SPIAP</name>
<keyword evidence="9" id="KW-1185">Reference proteome</keyword>
<dbReference type="HOGENOM" id="CLU_016902_4_4_14"/>
<accession>V5RL90</accession>
<dbReference type="PROSITE" id="PS01129">
    <property type="entry name" value="PSI_RLU"/>
    <property type="match status" value="1"/>
</dbReference>
<comment type="similarity">
    <text evidence="2 6">Belongs to the pseudouridine synthase RluA family.</text>
</comment>
<keyword evidence="3 6" id="KW-0413">Isomerase</keyword>
<comment type="catalytic activity">
    <reaction evidence="1 6">
        <text>a uridine in RNA = a pseudouridine in RNA</text>
        <dbReference type="Rhea" id="RHEA:48348"/>
        <dbReference type="Rhea" id="RHEA-COMP:12068"/>
        <dbReference type="Rhea" id="RHEA-COMP:12069"/>
        <dbReference type="ChEBI" id="CHEBI:65314"/>
        <dbReference type="ChEBI" id="CHEBI:65315"/>
    </reaction>
</comment>
<dbReference type="STRING" id="1276258.SAPIS_v1c07300"/>
<evidence type="ECO:0000256" key="3">
    <source>
        <dbReference type="ARBA" id="ARBA00023235"/>
    </source>
</evidence>
<keyword evidence="5" id="KW-0694">RNA-binding</keyword>
<comment type="function">
    <text evidence="6">Responsible for synthesis of pseudouridine from uracil.</text>
</comment>
<dbReference type="InterPro" id="IPR002942">
    <property type="entry name" value="S4_RNA-bd"/>
</dbReference>
<evidence type="ECO:0000259" key="7">
    <source>
        <dbReference type="SMART" id="SM00363"/>
    </source>
</evidence>
<reference evidence="8 9" key="1">
    <citation type="journal article" date="2014" name="Genome Announc.">
        <title>Complete Genome Sequence of Spiroplasma apis B31T (ATCC 33834), a Bacterium Associated with May Disease of Honeybees (Apis mellifera).</title>
        <authorList>
            <person name="Ku C."/>
            <person name="Lo W.S."/>
            <person name="Chen L.L."/>
            <person name="Kuo C.H."/>
        </authorList>
    </citation>
    <scope>NUCLEOTIDE SEQUENCE [LARGE SCALE GENOMIC DNA]</scope>
    <source>
        <strain evidence="8">B31</strain>
    </source>
</reference>
<dbReference type="GO" id="GO:0120159">
    <property type="term" value="F:rRNA pseudouridine synthase activity"/>
    <property type="evidence" value="ECO:0007669"/>
    <property type="project" value="UniProtKB-ARBA"/>
</dbReference>
<dbReference type="InterPro" id="IPR036986">
    <property type="entry name" value="S4_RNA-bd_sf"/>
</dbReference>
<dbReference type="AlphaFoldDB" id="V5RL90"/>
<sequence length="304" mass="34992">MKSIRLVLTNNEGRLDKFLTDRLKDSYNFSRSYIQKLIDEGYIKVNDNEVTPKYNLLENDEIYVELKAPTELDAKPQKIDFKIVYEDDDLIVVDKPNNLVVHPAAGNPDGTLVNGLLYKLEKLSSIGGVLRPGIVHRLDKMTTGLMIVAKNDKTHRALTEMLAKNKIHKEYLALVHGVVEPNTGLIDAPIGRQKHDRKKMTVTDLNSKNARTHFTVMKRFKKHTLLKCVIETGRTHQIRVHMNYIKHPVLGDPLYAYKEDEKMEFGQYLHSHNLSFEHPISKKNISLNSDLPKEFNDKLKELEE</sequence>
<dbReference type="OrthoDB" id="9807829at2"/>
<dbReference type="RefSeq" id="WP_023789799.1">
    <property type="nucleotide sequence ID" value="NC_022998.1"/>
</dbReference>
<evidence type="ECO:0000256" key="5">
    <source>
        <dbReference type="PROSITE-ProRule" id="PRU00182"/>
    </source>
</evidence>
<dbReference type="NCBIfam" id="TIGR00005">
    <property type="entry name" value="rluA_subfam"/>
    <property type="match status" value="1"/>
</dbReference>
<dbReference type="EC" id="5.4.99.-" evidence="6"/>
<dbReference type="InterPro" id="IPR050188">
    <property type="entry name" value="RluA_PseudoU_synthase"/>
</dbReference>
<organism evidence="8 9">
    <name type="scientific">Spiroplasma apis B31</name>
    <dbReference type="NCBI Taxonomy" id="1276258"/>
    <lineage>
        <taxon>Bacteria</taxon>
        <taxon>Bacillati</taxon>
        <taxon>Mycoplasmatota</taxon>
        <taxon>Mollicutes</taxon>
        <taxon>Entomoplasmatales</taxon>
        <taxon>Spiroplasmataceae</taxon>
        <taxon>Spiroplasma</taxon>
    </lineage>
</organism>
<gene>
    <name evidence="8" type="primary">rluD</name>
    <name evidence="8" type="ORF">SAPIS_v1c07300</name>
</gene>
<dbReference type="KEGG" id="sapi:SAPIS_v1c07300"/>
<dbReference type="GO" id="GO:0003723">
    <property type="term" value="F:RNA binding"/>
    <property type="evidence" value="ECO:0007669"/>
    <property type="project" value="UniProtKB-KW"/>
</dbReference>
<dbReference type="InterPro" id="IPR006224">
    <property type="entry name" value="PsdUridine_synth_RluA-like_CS"/>
</dbReference>
<dbReference type="GO" id="GO:0000455">
    <property type="term" value="P:enzyme-directed rRNA pseudouridine synthesis"/>
    <property type="evidence" value="ECO:0007669"/>
    <property type="project" value="TreeGrafter"/>
</dbReference>
<dbReference type="Gene3D" id="3.10.290.10">
    <property type="entry name" value="RNA-binding S4 domain"/>
    <property type="match status" value="1"/>
</dbReference>
<evidence type="ECO:0000313" key="9">
    <source>
        <dbReference type="Proteomes" id="UP000018550"/>
    </source>
</evidence>
<evidence type="ECO:0000313" key="8">
    <source>
        <dbReference type="EMBL" id="AHB36575.1"/>
    </source>
</evidence>
<dbReference type="CDD" id="cd00165">
    <property type="entry name" value="S4"/>
    <property type="match status" value="1"/>
</dbReference>
<dbReference type="InterPro" id="IPR020103">
    <property type="entry name" value="PsdUridine_synth_cat_dom_sf"/>
</dbReference>
<dbReference type="CDD" id="cd02869">
    <property type="entry name" value="PseudoU_synth_RluA_like"/>
    <property type="match status" value="1"/>
</dbReference>
<feature type="active site" evidence="4">
    <location>
        <position position="139"/>
    </location>
</feature>
<evidence type="ECO:0000256" key="6">
    <source>
        <dbReference type="RuleBase" id="RU362028"/>
    </source>
</evidence>
<dbReference type="Gene3D" id="3.30.2350.10">
    <property type="entry name" value="Pseudouridine synthase"/>
    <property type="match status" value="1"/>
</dbReference>
<evidence type="ECO:0000256" key="2">
    <source>
        <dbReference type="ARBA" id="ARBA00010876"/>
    </source>
</evidence>
<dbReference type="PATRIC" id="fig|1276258.3.peg.743"/>
<dbReference type="Pfam" id="PF00849">
    <property type="entry name" value="PseudoU_synth_2"/>
    <property type="match status" value="1"/>
</dbReference>
<protein>
    <recommendedName>
        <fullName evidence="6">Pseudouridine synthase</fullName>
        <ecNumber evidence="6">5.4.99.-</ecNumber>
    </recommendedName>
</protein>
<dbReference type="SMART" id="SM00363">
    <property type="entry name" value="S4"/>
    <property type="match status" value="1"/>
</dbReference>
<dbReference type="InterPro" id="IPR006225">
    <property type="entry name" value="PsdUridine_synth_RluC/D"/>
</dbReference>
<dbReference type="Proteomes" id="UP000018550">
    <property type="component" value="Chromosome"/>
</dbReference>
<dbReference type="PANTHER" id="PTHR21600">
    <property type="entry name" value="MITOCHONDRIAL RNA PSEUDOURIDINE SYNTHASE"/>
    <property type="match status" value="1"/>
</dbReference>
<dbReference type="PROSITE" id="PS50889">
    <property type="entry name" value="S4"/>
    <property type="match status" value="1"/>
</dbReference>
<dbReference type="Pfam" id="PF01479">
    <property type="entry name" value="S4"/>
    <property type="match status" value="1"/>
</dbReference>
<dbReference type="SUPFAM" id="SSF55120">
    <property type="entry name" value="Pseudouridine synthase"/>
    <property type="match status" value="1"/>
</dbReference>